<reference evidence="2" key="1">
    <citation type="submission" date="2023-06" db="EMBL/GenBank/DDBJ databases">
        <authorList>
            <person name="Jiang Y."/>
            <person name="Liu Q."/>
        </authorList>
    </citation>
    <scope>NUCLEOTIDE SEQUENCE</scope>
    <source>
        <strain evidence="2">CGMCC 1.12090</strain>
    </source>
</reference>
<feature type="domain" description="AB hydrolase-1" evidence="1">
    <location>
        <begin position="15"/>
        <end position="256"/>
    </location>
</feature>
<dbReference type="PANTHER" id="PTHR46438">
    <property type="entry name" value="ALPHA/BETA-HYDROLASES SUPERFAMILY PROTEIN"/>
    <property type="match status" value="1"/>
</dbReference>
<dbReference type="EMBL" id="JAUKVY010000032">
    <property type="protein sequence ID" value="MDO1536843.1"/>
    <property type="molecule type" value="Genomic_DNA"/>
</dbReference>
<dbReference type="Proteomes" id="UP001169027">
    <property type="component" value="Unassembled WGS sequence"/>
</dbReference>
<accession>A0ABT8SDD2</accession>
<dbReference type="Gene3D" id="3.40.50.1820">
    <property type="entry name" value="alpha/beta hydrolase"/>
    <property type="match status" value="1"/>
</dbReference>
<gene>
    <name evidence="2" type="ORF">Q2T77_31700</name>
</gene>
<dbReference type="RefSeq" id="WP_301815058.1">
    <property type="nucleotide sequence ID" value="NZ_JAUJZH010000032.1"/>
</dbReference>
<organism evidence="2 3">
    <name type="scientific">Variovorax ginsengisoli</name>
    <dbReference type="NCBI Taxonomy" id="363844"/>
    <lineage>
        <taxon>Bacteria</taxon>
        <taxon>Pseudomonadati</taxon>
        <taxon>Pseudomonadota</taxon>
        <taxon>Betaproteobacteria</taxon>
        <taxon>Burkholderiales</taxon>
        <taxon>Comamonadaceae</taxon>
        <taxon>Variovorax</taxon>
    </lineage>
</organism>
<evidence type="ECO:0000313" key="3">
    <source>
        <dbReference type="Proteomes" id="UP001169027"/>
    </source>
</evidence>
<sequence>MVLINYVRRGQGKPLLLVHGLGSNWRTWQTILDPLAVERAVVAIDLPGFGKSPPLEGEVTLHTLAGAVARFLDEHDLCGADAVGSSMGARLVLELARRGQVLGAVVALGPGGFWAGREHLAYQISVCLTMRLARGFESAMPALVTHAWARTLLLARFSAQRHRLSPALVLEEMHSYAAAKTFQLMLDDFVRGSPPLEGAALGTLAKPVVIGWGRLDKVCFPRQAARAQAQFPDARLHWFERCGHYPHWDQPEETARLILDTTVD</sequence>
<comment type="caution">
    <text evidence="2">The sequence shown here is derived from an EMBL/GenBank/DDBJ whole genome shotgun (WGS) entry which is preliminary data.</text>
</comment>
<dbReference type="PANTHER" id="PTHR46438:SF11">
    <property type="entry name" value="LIPASE-RELATED"/>
    <property type="match status" value="1"/>
</dbReference>
<dbReference type="Pfam" id="PF12697">
    <property type="entry name" value="Abhydrolase_6"/>
    <property type="match status" value="1"/>
</dbReference>
<keyword evidence="2" id="KW-0378">Hydrolase</keyword>
<evidence type="ECO:0000313" key="2">
    <source>
        <dbReference type="EMBL" id="MDO1536843.1"/>
    </source>
</evidence>
<keyword evidence="3" id="KW-1185">Reference proteome</keyword>
<name>A0ABT8SDD2_9BURK</name>
<dbReference type="InterPro" id="IPR000073">
    <property type="entry name" value="AB_hydrolase_1"/>
</dbReference>
<dbReference type="InterPro" id="IPR029058">
    <property type="entry name" value="AB_hydrolase_fold"/>
</dbReference>
<proteinExistence type="predicted"/>
<protein>
    <submittedName>
        <fullName evidence="2">Alpha/beta fold hydrolase</fullName>
    </submittedName>
</protein>
<dbReference type="GO" id="GO:0016787">
    <property type="term" value="F:hydrolase activity"/>
    <property type="evidence" value="ECO:0007669"/>
    <property type="project" value="UniProtKB-KW"/>
</dbReference>
<dbReference type="SUPFAM" id="SSF53474">
    <property type="entry name" value="alpha/beta-Hydrolases"/>
    <property type="match status" value="1"/>
</dbReference>
<evidence type="ECO:0000259" key="1">
    <source>
        <dbReference type="Pfam" id="PF12697"/>
    </source>
</evidence>